<keyword evidence="2" id="KW-1185">Reference proteome</keyword>
<proteinExistence type="predicted"/>
<dbReference type="EMBL" id="JARAYU010000002">
    <property type="protein sequence ID" value="MDX3699851.1"/>
    <property type="molecule type" value="Genomic_DNA"/>
</dbReference>
<comment type="caution">
    <text evidence="1">The sequence shown here is derived from an EMBL/GenBank/DDBJ whole genome shotgun (WGS) entry which is preliminary data.</text>
</comment>
<accession>A0ABU4NAP9</accession>
<dbReference type="RefSeq" id="WP_046705958.1">
    <property type="nucleotide sequence ID" value="NZ_CP108079.1"/>
</dbReference>
<protein>
    <recommendedName>
        <fullName evidence="3">Secreted protein</fullName>
    </recommendedName>
</protein>
<evidence type="ECO:0008006" key="3">
    <source>
        <dbReference type="Google" id="ProtNLM"/>
    </source>
</evidence>
<dbReference type="Proteomes" id="UP001271274">
    <property type="component" value="Unassembled WGS sequence"/>
</dbReference>
<organism evidence="1 2">
    <name type="scientific">Streptomyces europaeiscabiei</name>
    <dbReference type="NCBI Taxonomy" id="146819"/>
    <lineage>
        <taxon>Bacteria</taxon>
        <taxon>Bacillati</taxon>
        <taxon>Actinomycetota</taxon>
        <taxon>Actinomycetes</taxon>
        <taxon>Kitasatosporales</taxon>
        <taxon>Streptomycetaceae</taxon>
        <taxon>Streptomyces</taxon>
    </lineage>
</organism>
<gene>
    <name evidence="1" type="ORF">PV662_08785</name>
</gene>
<name>A0ABU4NAP9_9ACTN</name>
<evidence type="ECO:0000313" key="1">
    <source>
        <dbReference type="EMBL" id="MDX3699851.1"/>
    </source>
</evidence>
<sequence length="78" mass="7996">MHSSTSSRRLSVLAFLALGSAAATLILGTAVGASAGTRLVAEDGLPDIVKPKDPATGSIEPGVIVPGHKVTWTWDDKE</sequence>
<evidence type="ECO:0000313" key="2">
    <source>
        <dbReference type="Proteomes" id="UP001271274"/>
    </source>
</evidence>
<reference evidence="1 2" key="1">
    <citation type="journal article" date="2023" name="Microb. Genom.">
        <title>Mesoterricola silvestris gen. nov., sp. nov., Mesoterricola sediminis sp. nov., Geothrix oryzae sp. nov., Geothrix edaphica sp. nov., Geothrix rubra sp. nov., and Geothrix limicola sp. nov., six novel members of Acidobacteriota isolated from soils.</title>
        <authorList>
            <person name="Weisberg A.J."/>
            <person name="Pearce E."/>
            <person name="Kramer C.G."/>
            <person name="Chang J.H."/>
            <person name="Clarke C.R."/>
        </authorList>
    </citation>
    <scope>NUCLEOTIDE SEQUENCE [LARGE SCALE GENOMIC DNA]</scope>
    <source>
        <strain evidence="1 2">ID09-01A</strain>
    </source>
</reference>